<feature type="transmembrane region" description="Helical" evidence="1">
    <location>
        <begin position="91"/>
        <end position="108"/>
    </location>
</feature>
<keyword evidence="1" id="KW-0812">Transmembrane</keyword>
<keyword evidence="1" id="KW-1133">Transmembrane helix</keyword>
<keyword evidence="3" id="KW-1185">Reference proteome</keyword>
<accession>A0A835J995</accession>
<comment type="caution">
    <text evidence="2">The sequence shown here is derived from an EMBL/GenBank/DDBJ whole genome shotgun (WGS) entry which is preliminary data.</text>
</comment>
<gene>
    <name evidence="2" type="ORF">SADUNF_Sadunf16G0092700</name>
</gene>
<organism evidence="2 3">
    <name type="scientific">Salix dunnii</name>
    <dbReference type="NCBI Taxonomy" id="1413687"/>
    <lineage>
        <taxon>Eukaryota</taxon>
        <taxon>Viridiplantae</taxon>
        <taxon>Streptophyta</taxon>
        <taxon>Embryophyta</taxon>
        <taxon>Tracheophyta</taxon>
        <taxon>Spermatophyta</taxon>
        <taxon>Magnoliopsida</taxon>
        <taxon>eudicotyledons</taxon>
        <taxon>Gunneridae</taxon>
        <taxon>Pentapetalae</taxon>
        <taxon>rosids</taxon>
        <taxon>fabids</taxon>
        <taxon>Malpighiales</taxon>
        <taxon>Salicaceae</taxon>
        <taxon>Saliceae</taxon>
        <taxon>Salix</taxon>
    </lineage>
</organism>
<dbReference type="EMBL" id="JADGMS010000016">
    <property type="protein sequence ID" value="KAF9665156.1"/>
    <property type="molecule type" value="Genomic_DNA"/>
</dbReference>
<proteinExistence type="predicted"/>
<protein>
    <submittedName>
        <fullName evidence="2">Uncharacterized protein</fullName>
    </submittedName>
</protein>
<dbReference type="AlphaFoldDB" id="A0A835J995"/>
<name>A0A835J995_9ROSI</name>
<feature type="transmembrane region" description="Helical" evidence="1">
    <location>
        <begin position="60"/>
        <end position="85"/>
    </location>
</feature>
<dbReference type="Proteomes" id="UP000657918">
    <property type="component" value="Chromosome 16"/>
</dbReference>
<evidence type="ECO:0000256" key="1">
    <source>
        <dbReference type="SAM" id="Phobius"/>
    </source>
</evidence>
<reference evidence="2 3" key="1">
    <citation type="submission" date="2020-10" db="EMBL/GenBank/DDBJ databases">
        <title>Plant Genome Project.</title>
        <authorList>
            <person name="Zhang R.-G."/>
        </authorList>
    </citation>
    <scope>NUCLEOTIDE SEQUENCE [LARGE SCALE GENOMIC DNA]</scope>
    <source>
        <strain evidence="2">FAFU-HL-1</strain>
        <tissue evidence="2">Leaf</tissue>
    </source>
</reference>
<evidence type="ECO:0000313" key="2">
    <source>
        <dbReference type="EMBL" id="KAF9665156.1"/>
    </source>
</evidence>
<sequence>MCLQNKITSCKHAFIQVSSPKMFKRNTLSINGKPFMNYYIIMMTRSYSSILMYNNSSISYFTCLIIYFSLISLGCTCACSTYHYWRTSNPLHYIIGIAMSSYVGKIKASWRMFIAFTGLVDILTQMLEPLQGSS</sequence>
<keyword evidence="1" id="KW-0472">Membrane</keyword>
<evidence type="ECO:0000313" key="3">
    <source>
        <dbReference type="Proteomes" id="UP000657918"/>
    </source>
</evidence>